<dbReference type="PANTHER" id="PTHR10091">
    <property type="entry name" value="ALDOSE-1-EPIMERASE"/>
    <property type="match status" value="1"/>
</dbReference>
<feature type="signal peptide" evidence="1">
    <location>
        <begin position="1"/>
        <end position="19"/>
    </location>
</feature>
<dbReference type="Proteomes" id="UP000027265">
    <property type="component" value="Unassembled WGS sequence"/>
</dbReference>
<keyword evidence="1" id="KW-0732">Signal</keyword>
<keyword evidence="3" id="KW-1185">Reference proteome</keyword>
<evidence type="ECO:0000313" key="2">
    <source>
        <dbReference type="EMBL" id="KDQ50547.1"/>
    </source>
</evidence>
<dbReference type="GO" id="GO:0030246">
    <property type="term" value="F:carbohydrate binding"/>
    <property type="evidence" value="ECO:0007669"/>
    <property type="project" value="InterPro"/>
</dbReference>
<dbReference type="OrthoDB" id="274691at2759"/>
<dbReference type="Gene3D" id="2.70.98.10">
    <property type="match status" value="1"/>
</dbReference>
<evidence type="ECO:0008006" key="4">
    <source>
        <dbReference type="Google" id="ProtNLM"/>
    </source>
</evidence>
<sequence length="374" mass="41517">MVRLSTIISSFAALAFAVAAPTPYDPLGEYSIEAGNIKATFLPYGATLKNLYVKDRWGQARDIALGYDDPTLYVAPTTHTPRFNTQIGRYADRLAYASFTLDGVTYNTTVNGHSKVDPNINVTFHGGIGFDYRNFSIVSQAQDSIVFHYFSPDGEAGFPGDVDFYVSHHVEAPATWSVKMWATFSQRTPFMPTTHLYLQLNAFNESEPSVLNHTLYIKSDQYQGVDANFFSTDQIITIPKGALQDFSTPKLLGDGFNVDMCGVNCTGYDALFVYEPYRKNEAVLSTWSDASGIRLDVTTDRIGTALYTCGELTPDSAPKKAAHGSGYYEPNSCIFFEQQSYVDAIHWQGELPDDTIFSPSKPFYSESTYTFSTL</sequence>
<dbReference type="GO" id="GO:0004034">
    <property type="term" value="F:aldose 1-epimerase activity"/>
    <property type="evidence" value="ECO:0007669"/>
    <property type="project" value="TreeGrafter"/>
</dbReference>
<dbReference type="SUPFAM" id="SSF74650">
    <property type="entry name" value="Galactose mutarotase-like"/>
    <property type="match status" value="1"/>
</dbReference>
<organism evidence="2 3">
    <name type="scientific">Jaapia argillacea MUCL 33604</name>
    <dbReference type="NCBI Taxonomy" id="933084"/>
    <lineage>
        <taxon>Eukaryota</taxon>
        <taxon>Fungi</taxon>
        <taxon>Dikarya</taxon>
        <taxon>Basidiomycota</taxon>
        <taxon>Agaricomycotina</taxon>
        <taxon>Agaricomycetes</taxon>
        <taxon>Agaricomycetidae</taxon>
        <taxon>Jaapiales</taxon>
        <taxon>Jaapiaceae</taxon>
        <taxon>Jaapia</taxon>
    </lineage>
</organism>
<dbReference type="PANTHER" id="PTHR10091:SF6">
    <property type="entry name" value="1-EPIMERASE, PUTATIVE (AFU_ORTHOLOGUE AFUA_3G13240)-RELATED"/>
    <property type="match status" value="1"/>
</dbReference>
<name>A0A067PHP6_9AGAM</name>
<proteinExistence type="predicted"/>
<dbReference type="GO" id="GO:0033499">
    <property type="term" value="P:galactose catabolic process via UDP-galactose, Leloir pathway"/>
    <property type="evidence" value="ECO:0007669"/>
    <property type="project" value="TreeGrafter"/>
</dbReference>
<accession>A0A067PHP6</accession>
<dbReference type="GO" id="GO:0006006">
    <property type="term" value="P:glucose metabolic process"/>
    <property type="evidence" value="ECO:0007669"/>
    <property type="project" value="TreeGrafter"/>
</dbReference>
<dbReference type="InParanoid" id="A0A067PHP6"/>
<dbReference type="InterPro" id="IPR014718">
    <property type="entry name" value="GH-type_carb-bd"/>
</dbReference>
<reference evidence="3" key="1">
    <citation type="journal article" date="2014" name="Proc. Natl. Acad. Sci. U.S.A.">
        <title>Extensive sampling of basidiomycete genomes demonstrates inadequacy of the white-rot/brown-rot paradigm for wood decay fungi.</title>
        <authorList>
            <person name="Riley R."/>
            <person name="Salamov A.A."/>
            <person name="Brown D.W."/>
            <person name="Nagy L.G."/>
            <person name="Floudas D."/>
            <person name="Held B.W."/>
            <person name="Levasseur A."/>
            <person name="Lombard V."/>
            <person name="Morin E."/>
            <person name="Otillar R."/>
            <person name="Lindquist E.A."/>
            <person name="Sun H."/>
            <person name="LaButti K.M."/>
            <person name="Schmutz J."/>
            <person name="Jabbour D."/>
            <person name="Luo H."/>
            <person name="Baker S.E."/>
            <person name="Pisabarro A.G."/>
            <person name="Walton J.D."/>
            <person name="Blanchette R.A."/>
            <person name="Henrissat B."/>
            <person name="Martin F."/>
            <person name="Cullen D."/>
            <person name="Hibbett D.S."/>
            <person name="Grigoriev I.V."/>
        </authorList>
    </citation>
    <scope>NUCLEOTIDE SEQUENCE [LARGE SCALE GENOMIC DNA]</scope>
    <source>
        <strain evidence="3">MUCL 33604</strain>
    </source>
</reference>
<dbReference type="AlphaFoldDB" id="A0A067PHP6"/>
<dbReference type="EMBL" id="KL197759">
    <property type="protein sequence ID" value="KDQ50547.1"/>
    <property type="molecule type" value="Genomic_DNA"/>
</dbReference>
<dbReference type="InterPro" id="IPR008183">
    <property type="entry name" value="Aldose_1/G6P_1-epimerase"/>
</dbReference>
<protein>
    <recommendedName>
        <fullName evidence="4">Aldose 1-epimerase</fullName>
    </recommendedName>
</protein>
<evidence type="ECO:0000256" key="1">
    <source>
        <dbReference type="SAM" id="SignalP"/>
    </source>
</evidence>
<dbReference type="HOGENOM" id="CLU_031753_0_0_1"/>
<feature type="chain" id="PRO_5001643184" description="Aldose 1-epimerase" evidence="1">
    <location>
        <begin position="20"/>
        <end position="374"/>
    </location>
</feature>
<dbReference type="STRING" id="933084.A0A067PHP6"/>
<dbReference type="InterPro" id="IPR011013">
    <property type="entry name" value="Gal_mutarotase_sf_dom"/>
</dbReference>
<evidence type="ECO:0000313" key="3">
    <source>
        <dbReference type="Proteomes" id="UP000027265"/>
    </source>
</evidence>
<dbReference type="Pfam" id="PF01263">
    <property type="entry name" value="Aldose_epim"/>
    <property type="match status" value="1"/>
</dbReference>
<gene>
    <name evidence="2" type="ORF">JAAARDRAFT_141878</name>
</gene>